<feature type="compositionally biased region" description="Polar residues" evidence="1">
    <location>
        <begin position="1"/>
        <end position="23"/>
    </location>
</feature>
<evidence type="ECO:0000256" key="1">
    <source>
        <dbReference type="SAM" id="MobiDB-lite"/>
    </source>
</evidence>
<reference evidence="3" key="2">
    <citation type="submission" date="2015-01" db="EMBL/GenBank/DDBJ databases">
        <title>Evolutionary Origins and Diversification of the Mycorrhizal Mutualists.</title>
        <authorList>
            <consortium name="DOE Joint Genome Institute"/>
            <consortium name="Mycorrhizal Genomics Consortium"/>
            <person name="Kohler A."/>
            <person name="Kuo A."/>
            <person name="Nagy L.G."/>
            <person name="Floudas D."/>
            <person name="Copeland A."/>
            <person name="Barry K.W."/>
            <person name="Cichocki N."/>
            <person name="Veneault-Fourrey C."/>
            <person name="LaButti K."/>
            <person name="Lindquist E.A."/>
            <person name="Lipzen A."/>
            <person name="Lundell T."/>
            <person name="Morin E."/>
            <person name="Murat C."/>
            <person name="Riley R."/>
            <person name="Ohm R."/>
            <person name="Sun H."/>
            <person name="Tunlid A."/>
            <person name="Henrissat B."/>
            <person name="Grigoriev I.V."/>
            <person name="Hibbett D.S."/>
            <person name="Martin F."/>
        </authorList>
    </citation>
    <scope>NUCLEOTIDE SEQUENCE [LARGE SCALE GENOMIC DNA]</scope>
    <source>
        <strain evidence="3">h7</strain>
    </source>
</reference>
<feature type="region of interest" description="Disordered" evidence="1">
    <location>
        <begin position="1"/>
        <end position="33"/>
    </location>
</feature>
<keyword evidence="3" id="KW-1185">Reference proteome</keyword>
<sequence>MSTVRGPRPQNNSTTETRAQNQPAKRLLPSPPDKILLRTTYIPKSQFVGELRAPPPLRARSRYRNSERQPRREMVKQHAGRKSEPSPLANSCMTWEEMIQYKPRDGAFPYQSPRYSGYGQNPGSSSTSFCKLDIQQERRESPQIYDVDFDSDDESGVLCFGRCSFTSMFSLCNPFTTPPSRATPNNLLVGNRYSSRHLPLALL</sequence>
<dbReference type="Proteomes" id="UP000053424">
    <property type="component" value="Unassembled WGS sequence"/>
</dbReference>
<accession>A0A0C3C9A6</accession>
<proteinExistence type="predicted"/>
<gene>
    <name evidence="2" type="ORF">M413DRAFT_171877</name>
</gene>
<organism evidence="2 3">
    <name type="scientific">Hebeloma cylindrosporum</name>
    <dbReference type="NCBI Taxonomy" id="76867"/>
    <lineage>
        <taxon>Eukaryota</taxon>
        <taxon>Fungi</taxon>
        <taxon>Dikarya</taxon>
        <taxon>Basidiomycota</taxon>
        <taxon>Agaricomycotina</taxon>
        <taxon>Agaricomycetes</taxon>
        <taxon>Agaricomycetidae</taxon>
        <taxon>Agaricales</taxon>
        <taxon>Agaricineae</taxon>
        <taxon>Hymenogastraceae</taxon>
        <taxon>Hebeloma</taxon>
    </lineage>
</organism>
<name>A0A0C3C9A6_HEBCY</name>
<protein>
    <submittedName>
        <fullName evidence="2">Uncharacterized protein</fullName>
    </submittedName>
</protein>
<dbReference type="HOGENOM" id="CLU_1349076_0_0_1"/>
<feature type="compositionally biased region" description="Basic and acidic residues" evidence="1">
    <location>
        <begin position="64"/>
        <end position="84"/>
    </location>
</feature>
<feature type="region of interest" description="Disordered" evidence="1">
    <location>
        <begin position="47"/>
        <end position="89"/>
    </location>
</feature>
<dbReference type="EMBL" id="KN831783">
    <property type="protein sequence ID" value="KIM40136.1"/>
    <property type="molecule type" value="Genomic_DNA"/>
</dbReference>
<reference evidence="2 3" key="1">
    <citation type="submission" date="2014-04" db="EMBL/GenBank/DDBJ databases">
        <authorList>
            <consortium name="DOE Joint Genome Institute"/>
            <person name="Kuo A."/>
            <person name="Gay G."/>
            <person name="Dore J."/>
            <person name="Kohler A."/>
            <person name="Nagy L.G."/>
            <person name="Floudas D."/>
            <person name="Copeland A."/>
            <person name="Barry K.W."/>
            <person name="Cichocki N."/>
            <person name="Veneault-Fourrey C."/>
            <person name="LaButti K."/>
            <person name="Lindquist E.A."/>
            <person name="Lipzen A."/>
            <person name="Lundell T."/>
            <person name="Morin E."/>
            <person name="Murat C."/>
            <person name="Sun H."/>
            <person name="Tunlid A."/>
            <person name="Henrissat B."/>
            <person name="Grigoriev I.V."/>
            <person name="Hibbett D.S."/>
            <person name="Martin F."/>
            <person name="Nordberg H.P."/>
            <person name="Cantor M.N."/>
            <person name="Hua S.X."/>
        </authorList>
    </citation>
    <scope>NUCLEOTIDE SEQUENCE [LARGE SCALE GENOMIC DNA]</scope>
    <source>
        <strain evidence="3">h7</strain>
    </source>
</reference>
<dbReference type="AlphaFoldDB" id="A0A0C3C9A6"/>
<evidence type="ECO:0000313" key="3">
    <source>
        <dbReference type="Proteomes" id="UP000053424"/>
    </source>
</evidence>
<evidence type="ECO:0000313" key="2">
    <source>
        <dbReference type="EMBL" id="KIM40136.1"/>
    </source>
</evidence>